<sequence length="274" mass="32136">MMSKLKSLRSRPTPDGVLAEVRGLESREDAKLLKRLKHTPEVKEKLKYIERLEEEIKDTIQVYKEERAERLQVQKEMCDDIYQNSTYLDKDSRTFLELCRFDEINDESVLKKETDNKEAVNPGRNTTGDNSFIKRNIELASKGVMACFSLTDEEKKQLEELLVDEQEDCYRLDDDLDKKDSGMDLEEDADENYFSNAYSVDQDDKRRIEDINSELEKFALDETEKEKVERTESKHRQSDWKDSLLLDQRLKSINAKLEELRRSFDAAGNAQPEE</sequence>
<gene>
    <name evidence="1" type="ORF">NQ315_007275</name>
</gene>
<name>A0AAV8WD87_9CUCU</name>
<proteinExistence type="predicted"/>
<dbReference type="EMBL" id="JANEYG010000003">
    <property type="protein sequence ID" value="KAJ8924478.1"/>
    <property type="molecule type" value="Genomic_DNA"/>
</dbReference>
<keyword evidence="2" id="KW-1185">Reference proteome</keyword>
<comment type="caution">
    <text evidence="1">The sequence shown here is derived from an EMBL/GenBank/DDBJ whole genome shotgun (WGS) entry which is preliminary data.</text>
</comment>
<evidence type="ECO:0000313" key="2">
    <source>
        <dbReference type="Proteomes" id="UP001159042"/>
    </source>
</evidence>
<evidence type="ECO:0000313" key="1">
    <source>
        <dbReference type="EMBL" id="KAJ8924478.1"/>
    </source>
</evidence>
<organism evidence="1 2">
    <name type="scientific">Exocentrus adspersus</name>
    <dbReference type="NCBI Taxonomy" id="1586481"/>
    <lineage>
        <taxon>Eukaryota</taxon>
        <taxon>Metazoa</taxon>
        <taxon>Ecdysozoa</taxon>
        <taxon>Arthropoda</taxon>
        <taxon>Hexapoda</taxon>
        <taxon>Insecta</taxon>
        <taxon>Pterygota</taxon>
        <taxon>Neoptera</taxon>
        <taxon>Endopterygota</taxon>
        <taxon>Coleoptera</taxon>
        <taxon>Polyphaga</taxon>
        <taxon>Cucujiformia</taxon>
        <taxon>Chrysomeloidea</taxon>
        <taxon>Cerambycidae</taxon>
        <taxon>Lamiinae</taxon>
        <taxon>Acanthocinini</taxon>
        <taxon>Exocentrus</taxon>
    </lineage>
</organism>
<feature type="non-terminal residue" evidence="1">
    <location>
        <position position="274"/>
    </location>
</feature>
<dbReference type="AlphaFoldDB" id="A0AAV8WD87"/>
<protein>
    <submittedName>
        <fullName evidence="1">Uncharacterized protein</fullName>
    </submittedName>
</protein>
<reference evidence="1 2" key="1">
    <citation type="journal article" date="2023" name="Insect Mol. Biol.">
        <title>Genome sequencing provides insights into the evolution of gene families encoding plant cell wall-degrading enzymes in longhorned beetles.</title>
        <authorList>
            <person name="Shin N.R."/>
            <person name="Okamura Y."/>
            <person name="Kirsch R."/>
            <person name="Pauchet Y."/>
        </authorList>
    </citation>
    <scope>NUCLEOTIDE SEQUENCE [LARGE SCALE GENOMIC DNA]</scope>
    <source>
        <strain evidence="1">EAD_L_NR</strain>
    </source>
</reference>
<dbReference type="Proteomes" id="UP001159042">
    <property type="component" value="Unassembled WGS sequence"/>
</dbReference>
<accession>A0AAV8WD87</accession>